<gene>
    <name evidence="3" type="ORF">SAMN04488503_2317</name>
</gene>
<keyword evidence="1" id="KW-1133">Transmembrane helix</keyword>
<keyword evidence="1" id="KW-0812">Transmembrane</keyword>
<evidence type="ECO:0000256" key="1">
    <source>
        <dbReference type="SAM" id="Phobius"/>
    </source>
</evidence>
<evidence type="ECO:0000313" key="4">
    <source>
        <dbReference type="Proteomes" id="UP000198324"/>
    </source>
</evidence>
<keyword evidence="4" id="KW-1185">Reference proteome</keyword>
<accession>A0A239AYM9</accession>
<reference evidence="3 4" key="1">
    <citation type="submission" date="2017-06" db="EMBL/GenBank/DDBJ databases">
        <authorList>
            <person name="Kim H.J."/>
            <person name="Triplett B.A."/>
        </authorList>
    </citation>
    <scope>NUCLEOTIDE SEQUENCE [LARGE SCALE GENOMIC DNA]</scope>
    <source>
        <strain evidence="3 4">DSM 13116</strain>
    </source>
</reference>
<evidence type="ECO:0000259" key="2">
    <source>
        <dbReference type="Pfam" id="PF09976"/>
    </source>
</evidence>
<dbReference type="Pfam" id="PF09976">
    <property type="entry name" value="TPR_21"/>
    <property type="match status" value="1"/>
</dbReference>
<proteinExistence type="predicted"/>
<evidence type="ECO:0000313" key="3">
    <source>
        <dbReference type="EMBL" id="SNS00836.1"/>
    </source>
</evidence>
<dbReference type="OrthoDB" id="5457704at2"/>
<feature type="transmembrane region" description="Helical" evidence="1">
    <location>
        <begin position="47"/>
        <end position="64"/>
    </location>
</feature>
<dbReference type="EMBL" id="FZOC01000004">
    <property type="protein sequence ID" value="SNS00836.1"/>
    <property type="molecule type" value="Genomic_DNA"/>
</dbReference>
<dbReference type="AlphaFoldDB" id="A0A239AYM9"/>
<feature type="domain" description="Ancillary SecYEG translocon subunit/Cell division coordinator CpoB TPR" evidence="2">
    <location>
        <begin position="39"/>
        <end position="224"/>
    </location>
</feature>
<protein>
    <recommendedName>
        <fullName evidence="2">Ancillary SecYEG translocon subunit/Cell division coordinator CpoB TPR domain-containing protein</fullName>
    </recommendedName>
</protein>
<keyword evidence="1" id="KW-0472">Membrane</keyword>
<sequence>MDEKKPAEQNEPHVNPLAVDQLEQIKRAVPDTSQRLFDFLVTNLKPIAIGCGLIILAAAGYAGVEKWRASQVAKAGDQLGVVLIDKDDAAARTQALEEFLKDAPAGLAPTAQLELAAAATLAGRYDTAAKAWAELEGSASADMRAMAGIGHAKCLLLSGKSADALAKLNALKTSAPEAYAQAITRQIAVAAEAAGDAKTASAAYAELAQKAEGAEKPFFEFKANQSQPKS</sequence>
<dbReference type="RefSeq" id="WP_089274519.1">
    <property type="nucleotide sequence ID" value="NZ_FZOC01000004.1"/>
</dbReference>
<dbReference type="Proteomes" id="UP000198324">
    <property type="component" value="Unassembled WGS sequence"/>
</dbReference>
<name>A0A239AYM9_9BACT</name>
<organism evidence="3 4">
    <name type="scientific">Humidesulfovibrio mexicanus</name>
    <dbReference type="NCBI Taxonomy" id="147047"/>
    <lineage>
        <taxon>Bacteria</taxon>
        <taxon>Pseudomonadati</taxon>
        <taxon>Thermodesulfobacteriota</taxon>
        <taxon>Desulfovibrionia</taxon>
        <taxon>Desulfovibrionales</taxon>
        <taxon>Desulfovibrionaceae</taxon>
        <taxon>Humidesulfovibrio</taxon>
    </lineage>
</organism>
<dbReference type="InterPro" id="IPR018704">
    <property type="entry name" value="SecYEG/CpoB_TPR"/>
</dbReference>